<accession>A0A0A9D207</accession>
<proteinExistence type="predicted"/>
<reference evidence="1" key="1">
    <citation type="submission" date="2014-09" db="EMBL/GenBank/DDBJ databases">
        <authorList>
            <person name="Magalhaes I.L.F."/>
            <person name="Oliveira U."/>
            <person name="Santos F.R."/>
            <person name="Vidigal T.H.D.A."/>
            <person name="Brescovit A.D."/>
            <person name="Santos A.J."/>
        </authorList>
    </citation>
    <scope>NUCLEOTIDE SEQUENCE</scope>
    <source>
        <tissue evidence="1">Shoot tissue taken approximately 20 cm above the soil surface</tissue>
    </source>
</reference>
<organism evidence="1">
    <name type="scientific">Arundo donax</name>
    <name type="common">Giant reed</name>
    <name type="synonym">Donax arundinaceus</name>
    <dbReference type="NCBI Taxonomy" id="35708"/>
    <lineage>
        <taxon>Eukaryota</taxon>
        <taxon>Viridiplantae</taxon>
        <taxon>Streptophyta</taxon>
        <taxon>Embryophyta</taxon>
        <taxon>Tracheophyta</taxon>
        <taxon>Spermatophyta</taxon>
        <taxon>Magnoliopsida</taxon>
        <taxon>Liliopsida</taxon>
        <taxon>Poales</taxon>
        <taxon>Poaceae</taxon>
        <taxon>PACMAD clade</taxon>
        <taxon>Arundinoideae</taxon>
        <taxon>Arundineae</taxon>
        <taxon>Arundo</taxon>
    </lineage>
</organism>
<reference evidence="1" key="2">
    <citation type="journal article" date="2015" name="Data Brief">
        <title>Shoot transcriptome of the giant reed, Arundo donax.</title>
        <authorList>
            <person name="Barrero R.A."/>
            <person name="Guerrero F.D."/>
            <person name="Moolhuijzen P."/>
            <person name="Goolsby J.A."/>
            <person name="Tidwell J."/>
            <person name="Bellgard S.E."/>
            <person name="Bellgard M.I."/>
        </authorList>
    </citation>
    <scope>NUCLEOTIDE SEQUENCE</scope>
    <source>
        <tissue evidence="1">Shoot tissue taken approximately 20 cm above the soil surface</tissue>
    </source>
</reference>
<dbReference type="AlphaFoldDB" id="A0A0A9D207"/>
<protein>
    <submittedName>
        <fullName evidence="1">Uncharacterized protein</fullName>
    </submittedName>
</protein>
<evidence type="ECO:0000313" key="1">
    <source>
        <dbReference type="EMBL" id="JAD80723.1"/>
    </source>
</evidence>
<sequence>MLMKESMLSQQNFQVKYNMVVQLRTFHHLKLSTKVRKVLVTMLQLSCRAGLQQHHSLMVKLCLKILARWCLSLVPKLGNG</sequence>
<dbReference type="EMBL" id="GBRH01217172">
    <property type="protein sequence ID" value="JAD80723.1"/>
    <property type="molecule type" value="Transcribed_RNA"/>
</dbReference>
<name>A0A0A9D207_ARUDO</name>